<dbReference type="EMBL" id="JBHUJB010000056">
    <property type="protein sequence ID" value="MFD2159887.1"/>
    <property type="molecule type" value="Genomic_DNA"/>
</dbReference>
<keyword evidence="2" id="KW-1185">Reference proteome</keyword>
<dbReference type="RefSeq" id="WP_377178477.1">
    <property type="nucleotide sequence ID" value="NZ_JBHUJB010000056.1"/>
</dbReference>
<name>A0ABW4ZDK3_9BACT</name>
<organism evidence="1 2">
    <name type="scientific">Rubritalea tangerina</name>
    <dbReference type="NCBI Taxonomy" id="430798"/>
    <lineage>
        <taxon>Bacteria</taxon>
        <taxon>Pseudomonadati</taxon>
        <taxon>Verrucomicrobiota</taxon>
        <taxon>Verrucomicrobiia</taxon>
        <taxon>Verrucomicrobiales</taxon>
        <taxon>Rubritaleaceae</taxon>
        <taxon>Rubritalea</taxon>
    </lineage>
</organism>
<evidence type="ECO:0000313" key="1">
    <source>
        <dbReference type="EMBL" id="MFD2159887.1"/>
    </source>
</evidence>
<reference evidence="2" key="1">
    <citation type="journal article" date="2019" name="Int. J. Syst. Evol. Microbiol.">
        <title>The Global Catalogue of Microorganisms (GCM) 10K type strain sequencing project: providing services to taxonomists for standard genome sequencing and annotation.</title>
        <authorList>
            <consortium name="The Broad Institute Genomics Platform"/>
            <consortium name="The Broad Institute Genome Sequencing Center for Infectious Disease"/>
            <person name="Wu L."/>
            <person name="Ma J."/>
        </authorList>
    </citation>
    <scope>NUCLEOTIDE SEQUENCE [LARGE SCALE GENOMIC DNA]</scope>
    <source>
        <strain evidence="2">CCUG 57942</strain>
    </source>
</reference>
<protein>
    <submittedName>
        <fullName evidence="1">Uncharacterized protein</fullName>
    </submittedName>
</protein>
<sequence length="228" mass="24527">MMMIREILLVGLALSLSAWADELIFDGSGKINSRGVYEKSLEVGGEKLVMQVRAGSSFAHVDAVRVTQTERKRGGTFVLGVAGGHGQKKEMTVDTRYEDGQIVEEEWMEISFSEPVVLSGWEFGNLGAQRYVEFSVSGEVENSAIGVSAGVFEKVLELEAGEVLVLKARNGHRDKSSGVSLRSITVSLLGGGEDRVKKAQVEVSKRVEGKVSKAALISIGGIAVLMRP</sequence>
<comment type="caution">
    <text evidence="1">The sequence shown here is derived from an EMBL/GenBank/DDBJ whole genome shotgun (WGS) entry which is preliminary data.</text>
</comment>
<proteinExistence type="predicted"/>
<dbReference type="Proteomes" id="UP001597389">
    <property type="component" value="Unassembled WGS sequence"/>
</dbReference>
<gene>
    <name evidence="1" type="ORF">ACFSW8_13345</name>
</gene>
<accession>A0ABW4ZDK3</accession>
<evidence type="ECO:0000313" key="2">
    <source>
        <dbReference type="Proteomes" id="UP001597389"/>
    </source>
</evidence>